<reference evidence="1 2" key="2">
    <citation type="submission" date="2021-10" db="EMBL/GenBank/DDBJ databases">
        <authorList>
            <person name="Piombo E."/>
        </authorList>
    </citation>
    <scope>NUCLEOTIDE SEQUENCE [LARGE SCALE GENOMIC DNA]</scope>
</reference>
<name>A0A9N9YZ80_9HYPO</name>
<evidence type="ECO:0000313" key="2">
    <source>
        <dbReference type="Proteomes" id="UP000775872"/>
    </source>
</evidence>
<organism evidence="1 2">
    <name type="scientific">Clonostachys solani</name>
    <dbReference type="NCBI Taxonomy" id="160281"/>
    <lineage>
        <taxon>Eukaryota</taxon>
        <taxon>Fungi</taxon>
        <taxon>Dikarya</taxon>
        <taxon>Ascomycota</taxon>
        <taxon>Pezizomycotina</taxon>
        <taxon>Sordariomycetes</taxon>
        <taxon>Hypocreomycetidae</taxon>
        <taxon>Hypocreales</taxon>
        <taxon>Bionectriaceae</taxon>
        <taxon>Clonostachys</taxon>
    </lineage>
</organism>
<protein>
    <submittedName>
        <fullName evidence="1">Uncharacterized protein</fullName>
    </submittedName>
</protein>
<accession>A0A9N9YZ80</accession>
<keyword evidence="2" id="KW-1185">Reference proteome</keyword>
<sequence length="87" mass="10166">VLIHKLYNNNFPLSYRILKPDRWAKRQHSGPTESPHARFMQPLCDVVPNEFHTHLTPIPEQINADKDVVLFVSCSMRQISEHSTKMK</sequence>
<dbReference type="EMBL" id="CABFOC020000013">
    <property type="protein sequence ID" value="CAH0045822.1"/>
    <property type="molecule type" value="Genomic_DNA"/>
</dbReference>
<dbReference type="AlphaFoldDB" id="A0A9N9YZ80"/>
<reference evidence="2" key="1">
    <citation type="submission" date="2019-06" db="EMBL/GenBank/DDBJ databases">
        <authorList>
            <person name="Broberg M."/>
        </authorList>
    </citation>
    <scope>NUCLEOTIDE SEQUENCE [LARGE SCALE GENOMIC DNA]</scope>
</reference>
<dbReference type="Proteomes" id="UP000775872">
    <property type="component" value="Unassembled WGS sequence"/>
</dbReference>
<proteinExistence type="predicted"/>
<gene>
    <name evidence="1" type="ORF">CSOL1703_00012453</name>
</gene>
<evidence type="ECO:0000313" key="1">
    <source>
        <dbReference type="EMBL" id="CAH0045822.1"/>
    </source>
</evidence>
<feature type="non-terminal residue" evidence="1">
    <location>
        <position position="87"/>
    </location>
</feature>
<dbReference type="OrthoDB" id="341259at2759"/>
<comment type="caution">
    <text evidence="1">The sequence shown here is derived from an EMBL/GenBank/DDBJ whole genome shotgun (WGS) entry which is preliminary data.</text>
</comment>